<protein>
    <submittedName>
        <fullName evidence="2">Uncharacterized protein</fullName>
    </submittedName>
</protein>
<evidence type="ECO:0000313" key="3">
    <source>
        <dbReference type="Proteomes" id="UP000615446"/>
    </source>
</evidence>
<sequence length="76" mass="8765">MFNHCLTNKIVVNLLDHTIMKKVKIKFFTITFLFSFIAFSAAIGLPFSNMGVNSISSITFSSSYLHLTWYQLFLHQ</sequence>
<gene>
    <name evidence="2" type="ORF">RCL2_000450500</name>
</gene>
<keyword evidence="1" id="KW-0812">Transmembrane</keyword>
<keyword evidence="1" id="KW-0472">Membrane</keyword>
<organism evidence="2 3">
    <name type="scientific">Rhizophagus clarus</name>
    <dbReference type="NCBI Taxonomy" id="94130"/>
    <lineage>
        <taxon>Eukaryota</taxon>
        <taxon>Fungi</taxon>
        <taxon>Fungi incertae sedis</taxon>
        <taxon>Mucoromycota</taxon>
        <taxon>Glomeromycotina</taxon>
        <taxon>Glomeromycetes</taxon>
        <taxon>Glomerales</taxon>
        <taxon>Glomeraceae</taxon>
        <taxon>Rhizophagus</taxon>
    </lineage>
</organism>
<reference evidence="2" key="1">
    <citation type="submission" date="2019-10" db="EMBL/GenBank/DDBJ databases">
        <title>Conservation and host-specific expression of non-tandemly repeated heterogenous ribosome RNA gene in arbuscular mycorrhizal fungi.</title>
        <authorList>
            <person name="Maeda T."/>
            <person name="Kobayashi Y."/>
            <person name="Nakagawa T."/>
            <person name="Ezawa T."/>
            <person name="Yamaguchi K."/>
            <person name="Bino T."/>
            <person name="Nishimoto Y."/>
            <person name="Shigenobu S."/>
            <person name="Kawaguchi M."/>
        </authorList>
    </citation>
    <scope>NUCLEOTIDE SEQUENCE</scope>
    <source>
        <strain evidence="2">HR1</strain>
    </source>
</reference>
<dbReference type="AlphaFoldDB" id="A0A8H3QHL7"/>
<feature type="transmembrane region" description="Helical" evidence="1">
    <location>
        <begin position="27"/>
        <end position="48"/>
    </location>
</feature>
<keyword evidence="1" id="KW-1133">Transmembrane helix</keyword>
<evidence type="ECO:0000313" key="2">
    <source>
        <dbReference type="EMBL" id="GES77119.1"/>
    </source>
</evidence>
<dbReference type="EMBL" id="BLAL01000028">
    <property type="protein sequence ID" value="GES77119.1"/>
    <property type="molecule type" value="Genomic_DNA"/>
</dbReference>
<accession>A0A8H3QHL7</accession>
<name>A0A8H3QHL7_9GLOM</name>
<comment type="caution">
    <text evidence="2">The sequence shown here is derived from an EMBL/GenBank/DDBJ whole genome shotgun (WGS) entry which is preliminary data.</text>
</comment>
<evidence type="ECO:0000256" key="1">
    <source>
        <dbReference type="SAM" id="Phobius"/>
    </source>
</evidence>
<proteinExistence type="predicted"/>
<dbReference type="Proteomes" id="UP000615446">
    <property type="component" value="Unassembled WGS sequence"/>
</dbReference>